<feature type="compositionally biased region" description="Low complexity" evidence="1">
    <location>
        <begin position="43"/>
        <end position="74"/>
    </location>
</feature>
<keyword evidence="2" id="KW-0812">Transmembrane</keyword>
<reference evidence="3 4" key="1">
    <citation type="submission" date="2017-01" db="EMBL/GenBank/DDBJ databases">
        <title>The complete genome sequence of a sulfur-oxidizing marine bacterium Thioclava sp. 25B10_4T.</title>
        <authorList>
            <person name="Liu Y."/>
            <person name="Lai Q."/>
            <person name="Shao Z."/>
        </authorList>
    </citation>
    <scope>NUCLEOTIDE SEQUENCE [LARGE SCALE GENOMIC DNA]</scope>
    <source>
        <strain evidence="3 4">25B10_4</strain>
    </source>
</reference>
<proteinExistence type="predicted"/>
<evidence type="ECO:0000313" key="3">
    <source>
        <dbReference type="EMBL" id="AQS48186.1"/>
    </source>
</evidence>
<organism evidence="3 4">
    <name type="scientific">Thioclava nitratireducens</name>
    <dbReference type="NCBI Taxonomy" id="1915078"/>
    <lineage>
        <taxon>Bacteria</taxon>
        <taxon>Pseudomonadati</taxon>
        <taxon>Pseudomonadota</taxon>
        <taxon>Alphaproteobacteria</taxon>
        <taxon>Rhodobacterales</taxon>
        <taxon>Paracoccaceae</taxon>
        <taxon>Thioclava</taxon>
    </lineage>
</organism>
<evidence type="ECO:0000313" key="4">
    <source>
        <dbReference type="Proteomes" id="UP000185622"/>
    </source>
</evidence>
<dbReference type="RefSeq" id="WP_075776469.1">
    <property type="nucleotide sequence ID" value="NZ_CP019437.1"/>
</dbReference>
<feature type="region of interest" description="Disordered" evidence="1">
    <location>
        <begin position="39"/>
        <end position="74"/>
    </location>
</feature>
<evidence type="ECO:0000256" key="1">
    <source>
        <dbReference type="SAM" id="MobiDB-lite"/>
    </source>
</evidence>
<dbReference type="EMBL" id="CP019437">
    <property type="protein sequence ID" value="AQS48186.1"/>
    <property type="molecule type" value="Genomic_DNA"/>
</dbReference>
<accession>A0ABN4X6T0</accession>
<evidence type="ECO:0000256" key="2">
    <source>
        <dbReference type="SAM" id="Phobius"/>
    </source>
</evidence>
<keyword evidence="2" id="KW-1133">Transmembrane helix</keyword>
<sequence length="74" mass="7301">MGRIFKLIVILLVLGAIGVIGFAYLGDMSPDSQEQRIEVTLPDGTGAAAGAGSSDASTKTGTDAGTDGDTASGN</sequence>
<keyword evidence="2" id="KW-0472">Membrane</keyword>
<protein>
    <submittedName>
        <fullName evidence="3">Uncharacterized protein</fullName>
    </submittedName>
</protein>
<keyword evidence="4" id="KW-1185">Reference proteome</keyword>
<dbReference type="Proteomes" id="UP000185622">
    <property type="component" value="Chromosome"/>
</dbReference>
<feature type="transmembrane region" description="Helical" evidence="2">
    <location>
        <begin position="7"/>
        <end position="26"/>
    </location>
</feature>
<name>A0ABN4X6T0_9RHOB</name>
<gene>
    <name evidence="3" type="ORF">BMG03_10535</name>
</gene>